<organism evidence="2">
    <name type="scientific">Myoviridae sp. ctTK08</name>
    <dbReference type="NCBI Taxonomy" id="2826656"/>
    <lineage>
        <taxon>Viruses</taxon>
        <taxon>Duplodnaviria</taxon>
        <taxon>Heunggongvirae</taxon>
        <taxon>Uroviricota</taxon>
        <taxon>Caudoviricetes</taxon>
    </lineage>
</organism>
<protein>
    <submittedName>
        <fullName evidence="2">Uncharacterized protein</fullName>
    </submittedName>
</protein>
<sequence length="34" mass="3447">MSKHGADKAGLVLAWGVALSAVISAVALLVWALK</sequence>
<evidence type="ECO:0000313" key="2">
    <source>
        <dbReference type="EMBL" id="DAE23287.1"/>
    </source>
</evidence>
<evidence type="ECO:0000256" key="1">
    <source>
        <dbReference type="SAM" id="Phobius"/>
    </source>
</evidence>
<keyword evidence="1" id="KW-1133">Transmembrane helix</keyword>
<dbReference type="EMBL" id="BK015751">
    <property type="protein sequence ID" value="DAE23287.1"/>
    <property type="molecule type" value="Genomic_DNA"/>
</dbReference>
<keyword evidence="1" id="KW-0472">Membrane</keyword>
<reference evidence="2" key="1">
    <citation type="journal article" date="2021" name="Proc. Natl. Acad. Sci. U.S.A.">
        <title>A Catalog of Tens of Thousands of Viruses from Human Metagenomes Reveals Hidden Associations with Chronic Diseases.</title>
        <authorList>
            <person name="Tisza M.J."/>
            <person name="Buck C.B."/>
        </authorList>
    </citation>
    <scope>NUCLEOTIDE SEQUENCE</scope>
    <source>
        <strain evidence="2">CtTK08</strain>
    </source>
</reference>
<proteinExistence type="predicted"/>
<name>A0A8S5QVH5_9CAUD</name>
<feature type="transmembrane region" description="Helical" evidence="1">
    <location>
        <begin position="12"/>
        <end position="33"/>
    </location>
</feature>
<keyword evidence="1" id="KW-0812">Transmembrane</keyword>
<accession>A0A8S5QVH5</accession>